<dbReference type="KEGG" id="mbas:ALGA_3053"/>
<dbReference type="AlphaFoldDB" id="A0A1Y1CMW4"/>
<sequence length="290" mass="33046">MTNILITGSKGQLGSEIKELSIQFNNLQFFFTDIEELDICALDAIDSYITDKQISYIVNCAAYTNVDQAEENEQAAKLINADAVKNLATIAMQNNIILVHISTDYVFSGDNSTPYTEDQKAKPMGVYGRTKFEGEENVRNICQQHIIIRTSWLYSPFGKNFLKTMLGLGKEKDSLDVVGDQIGSPTYAHDLAYTILHIIQSITEKSHFTDFGTYHYSNEGVCSWYDFATEIQNTSKNKCKINSIESKDFQCLAKRPHYSVLNKSKIKHIFTLEIPHWRSRIEHCIKRITE</sequence>
<dbReference type="Proteomes" id="UP000218267">
    <property type="component" value="Chromosome"/>
</dbReference>
<keyword evidence="9" id="KW-1185">Reference proteome</keyword>
<reference evidence="9" key="2">
    <citation type="journal article" date="2020" name="Antonie Van Leeuwenhoek">
        <title>Labilibaculum antarcticum sp. nov., a novel facultative anaerobic, psychrotorelant bacterium isolated from marine sediment of Antarctica.</title>
        <authorList>
            <person name="Watanabe M."/>
            <person name="Kojima H."/>
            <person name="Fukui M."/>
        </authorList>
    </citation>
    <scope>NUCLEOTIDE SEQUENCE [LARGE SCALE GENOMIC DNA]</scope>
    <source>
        <strain evidence="9">SPP2</strain>
    </source>
</reference>
<dbReference type="RefSeq" id="WP_096430683.1">
    <property type="nucleotide sequence ID" value="NZ_AP018042.1"/>
</dbReference>
<dbReference type="UniPathway" id="UPA00124"/>
<comment type="pathway">
    <text evidence="1 6">Carbohydrate biosynthesis; dTDP-L-rhamnose biosynthesis.</text>
</comment>
<comment type="similarity">
    <text evidence="2 6">Belongs to the dTDP-4-dehydrorhamnose reductase family.</text>
</comment>
<dbReference type="EMBL" id="AP018042">
    <property type="protein sequence ID" value="BAX81353.1"/>
    <property type="molecule type" value="Genomic_DNA"/>
</dbReference>
<gene>
    <name evidence="8" type="ORF">ALGA_3053</name>
</gene>
<dbReference type="PANTHER" id="PTHR10491">
    <property type="entry name" value="DTDP-4-DEHYDRORHAMNOSE REDUCTASE"/>
    <property type="match status" value="1"/>
</dbReference>
<dbReference type="Gene3D" id="3.90.25.10">
    <property type="entry name" value="UDP-galactose 4-epimerase, domain 1"/>
    <property type="match status" value="1"/>
</dbReference>
<evidence type="ECO:0000313" key="8">
    <source>
        <dbReference type="EMBL" id="BAX81353.1"/>
    </source>
</evidence>
<dbReference type="Pfam" id="PF04321">
    <property type="entry name" value="RmlD_sub_bind"/>
    <property type="match status" value="1"/>
</dbReference>
<evidence type="ECO:0000256" key="6">
    <source>
        <dbReference type="RuleBase" id="RU364082"/>
    </source>
</evidence>
<dbReference type="InterPro" id="IPR029903">
    <property type="entry name" value="RmlD-like-bd"/>
</dbReference>
<dbReference type="Gene3D" id="3.40.50.720">
    <property type="entry name" value="NAD(P)-binding Rossmann-like Domain"/>
    <property type="match status" value="1"/>
</dbReference>
<reference evidence="8 9" key="1">
    <citation type="journal article" date="2018" name="Mar. Genomics">
        <title>Complete genome sequence of Marinifilaceae bacterium strain SPP2, isolated from the Antarctic marine sediment.</title>
        <authorList>
            <person name="Watanabe M."/>
            <person name="Kojima H."/>
            <person name="Fukui M."/>
        </authorList>
    </citation>
    <scope>NUCLEOTIDE SEQUENCE [LARGE SCALE GENOMIC DNA]</scope>
    <source>
        <strain evidence="8 9">SPP2</strain>
    </source>
</reference>
<dbReference type="GO" id="GO:0019305">
    <property type="term" value="P:dTDP-rhamnose biosynthetic process"/>
    <property type="evidence" value="ECO:0007669"/>
    <property type="project" value="UniProtKB-UniPathway"/>
</dbReference>
<keyword evidence="6" id="KW-0560">Oxidoreductase</keyword>
<evidence type="ECO:0000256" key="3">
    <source>
        <dbReference type="ARBA" id="ARBA00012929"/>
    </source>
</evidence>
<dbReference type="OrthoDB" id="9803892at2"/>
<proteinExistence type="inferred from homology"/>
<accession>A0A1Y1CMW4</accession>
<evidence type="ECO:0000259" key="7">
    <source>
        <dbReference type="Pfam" id="PF04321"/>
    </source>
</evidence>
<name>A0A1Y1CMW4_9BACT</name>
<dbReference type="SUPFAM" id="SSF51735">
    <property type="entry name" value="NAD(P)-binding Rossmann-fold domains"/>
    <property type="match status" value="1"/>
</dbReference>
<dbReference type="PANTHER" id="PTHR10491:SF4">
    <property type="entry name" value="METHIONINE ADENOSYLTRANSFERASE 2 SUBUNIT BETA"/>
    <property type="match status" value="1"/>
</dbReference>
<dbReference type="InterPro" id="IPR036291">
    <property type="entry name" value="NAD(P)-bd_dom_sf"/>
</dbReference>
<organism evidence="8 9">
    <name type="scientific">Labilibaculum antarcticum</name>
    <dbReference type="NCBI Taxonomy" id="1717717"/>
    <lineage>
        <taxon>Bacteria</taxon>
        <taxon>Pseudomonadati</taxon>
        <taxon>Bacteroidota</taxon>
        <taxon>Bacteroidia</taxon>
        <taxon>Marinilabiliales</taxon>
        <taxon>Marinifilaceae</taxon>
        <taxon>Labilibaculum</taxon>
    </lineage>
</organism>
<dbReference type="InterPro" id="IPR005913">
    <property type="entry name" value="dTDP_dehydrorham_reduct"/>
</dbReference>
<comment type="catalytic activity">
    <reaction evidence="5">
        <text>dTDP-beta-L-rhamnose + NADP(+) = dTDP-4-dehydro-beta-L-rhamnose + NADPH + H(+)</text>
        <dbReference type="Rhea" id="RHEA:21796"/>
        <dbReference type="ChEBI" id="CHEBI:15378"/>
        <dbReference type="ChEBI" id="CHEBI:57510"/>
        <dbReference type="ChEBI" id="CHEBI:57783"/>
        <dbReference type="ChEBI" id="CHEBI:58349"/>
        <dbReference type="ChEBI" id="CHEBI:62830"/>
        <dbReference type="EC" id="1.1.1.133"/>
    </reaction>
</comment>
<keyword evidence="6" id="KW-0521">NADP</keyword>
<comment type="function">
    <text evidence="6">Catalyzes the reduction of dTDP-6-deoxy-L-lyxo-4-hexulose to yield dTDP-L-rhamnose.</text>
</comment>
<dbReference type="GO" id="GO:0008831">
    <property type="term" value="F:dTDP-4-dehydrorhamnose reductase activity"/>
    <property type="evidence" value="ECO:0007669"/>
    <property type="project" value="UniProtKB-EC"/>
</dbReference>
<protein>
    <recommendedName>
        <fullName evidence="4 6">dTDP-4-dehydrorhamnose reductase</fullName>
        <ecNumber evidence="3 6">1.1.1.133</ecNumber>
    </recommendedName>
</protein>
<evidence type="ECO:0000256" key="4">
    <source>
        <dbReference type="ARBA" id="ARBA00017099"/>
    </source>
</evidence>
<evidence type="ECO:0000256" key="1">
    <source>
        <dbReference type="ARBA" id="ARBA00004781"/>
    </source>
</evidence>
<feature type="domain" description="RmlD-like substrate binding" evidence="7">
    <location>
        <begin position="3"/>
        <end position="288"/>
    </location>
</feature>
<dbReference type="GO" id="GO:0005829">
    <property type="term" value="C:cytosol"/>
    <property type="evidence" value="ECO:0007669"/>
    <property type="project" value="TreeGrafter"/>
</dbReference>
<dbReference type="CDD" id="cd05254">
    <property type="entry name" value="dTDP_HR_like_SDR_e"/>
    <property type="match status" value="1"/>
</dbReference>
<evidence type="ECO:0000313" key="9">
    <source>
        <dbReference type="Proteomes" id="UP000218267"/>
    </source>
</evidence>
<dbReference type="EC" id="1.1.1.133" evidence="3 6"/>
<evidence type="ECO:0000256" key="5">
    <source>
        <dbReference type="ARBA" id="ARBA00048200"/>
    </source>
</evidence>
<dbReference type="NCBIfam" id="TIGR01214">
    <property type="entry name" value="rmlD"/>
    <property type="match status" value="1"/>
</dbReference>
<evidence type="ECO:0000256" key="2">
    <source>
        <dbReference type="ARBA" id="ARBA00010944"/>
    </source>
</evidence>